<organism evidence="5 6">
    <name type="scientific">Pseudomonas rhodesiae</name>
    <dbReference type="NCBI Taxonomy" id="76760"/>
    <lineage>
        <taxon>Bacteria</taxon>
        <taxon>Pseudomonadati</taxon>
        <taxon>Pseudomonadota</taxon>
        <taxon>Gammaproteobacteria</taxon>
        <taxon>Pseudomonadales</taxon>
        <taxon>Pseudomonadaceae</taxon>
        <taxon>Pseudomonas</taxon>
    </lineage>
</organism>
<dbReference type="PROSITE" id="PS50207">
    <property type="entry name" value="CASPASE_P10"/>
    <property type="match status" value="1"/>
</dbReference>
<evidence type="ECO:0000256" key="2">
    <source>
        <dbReference type="SAM" id="Phobius"/>
    </source>
</evidence>
<dbReference type="Proteomes" id="UP000645865">
    <property type="component" value="Unassembled WGS sequence"/>
</dbReference>
<feature type="transmembrane region" description="Helical" evidence="2">
    <location>
        <begin position="409"/>
        <end position="436"/>
    </location>
</feature>
<comment type="caution">
    <text evidence="5">The sequence shown here is derived from an EMBL/GenBank/DDBJ whole genome shotgun (WGS) entry which is preliminary data.</text>
</comment>
<evidence type="ECO:0000259" key="3">
    <source>
        <dbReference type="PROSITE" id="PS50076"/>
    </source>
</evidence>
<feature type="transmembrane region" description="Helical" evidence="2">
    <location>
        <begin position="352"/>
        <end position="370"/>
    </location>
</feature>
<dbReference type="SUPFAM" id="SSF46565">
    <property type="entry name" value="Chaperone J-domain"/>
    <property type="match status" value="1"/>
</dbReference>
<dbReference type="AlphaFoldDB" id="A0A8I1JBG1"/>
<keyword evidence="2" id="KW-0472">Membrane</keyword>
<evidence type="ECO:0000313" key="6">
    <source>
        <dbReference type="Proteomes" id="UP000645865"/>
    </source>
</evidence>
<evidence type="ECO:0000313" key="5">
    <source>
        <dbReference type="EMBL" id="MBI6624167.1"/>
    </source>
</evidence>
<keyword evidence="2" id="KW-1133">Transmembrane helix</keyword>
<dbReference type="InterPro" id="IPR036869">
    <property type="entry name" value="J_dom_sf"/>
</dbReference>
<dbReference type="InterPro" id="IPR002138">
    <property type="entry name" value="Pept_C14_p10"/>
</dbReference>
<reference evidence="5" key="1">
    <citation type="submission" date="2020-12" db="EMBL/GenBank/DDBJ databases">
        <title>Comparative genomic insights into the epidemiology and virulence of plant pathogenic Pseudomonads from Turkey.</title>
        <authorList>
            <person name="Dillon M."/>
            <person name="Ruiz-Bedoya T."/>
            <person name="Bendalovic-Torma C."/>
            <person name="Guttman K.M."/>
            <person name="Kwak H."/>
            <person name="Middleton M.A."/>
            <person name="Wang P.W."/>
            <person name="Horuz S."/>
            <person name="Aysan Y."/>
            <person name="Guttman D.S."/>
        </authorList>
    </citation>
    <scope>NUCLEOTIDE SEQUENCE</scope>
    <source>
        <strain evidence="5">S5_IA_3a</strain>
    </source>
</reference>
<dbReference type="CDD" id="cd06257">
    <property type="entry name" value="DnaJ"/>
    <property type="match status" value="1"/>
</dbReference>
<keyword evidence="2" id="KW-0812">Transmembrane</keyword>
<gene>
    <name evidence="5" type="ORF">YA0853_10815</name>
</gene>
<protein>
    <submittedName>
        <fullName evidence="5">J domain-containing protein</fullName>
    </submittedName>
</protein>
<proteinExistence type="predicted"/>
<dbReference type="EMBL" id="JAEILH010000015">
    <property type="protein sequence ID" value="MBI6624167.1"/>
    <property type="molecule type" value="Genomic_DNA"/>
</dbReference>
<feature type="domain" description="J" evidence="3">
    <location>
        <begin position="2"/>
        <end position="60"/>
    </location>
</feature>
<dbReference type="InterPro" id="IPR001623">
    <property type="entry name" value="DnaJ_domain"/>
</dbReference>
<evidence type="ECO:0000259" key="4">
    <source>
        <dbReference type="PROSITE" id="PS50207"/>
    </source>
</evidence>
<dbReference type="PROSITE" id="PS50076">
    <property type="entry name" value="DNAJ_2"/>
    <property type="match status" value="1"/>
</dbReference>
<sequence length="522" mass="58207">MTCWDVLDLPPDADSRTIKRTYAALLKKTRPDDDPEGFQRLREAYEAALNGQESVMDDASAAVAVEMAAPEPVDGTLPQRYEQALAQGNGLAFEVALLERCISDDTVSDEELRWAFDTFHWLSAWQRLELPAQWLDALASQCRQALRSQLALALAQRNEADFLNAYARRDEHAWLRQPAHAQWFNQTLATLLCDGYFWLPALFEAVRAGQGWPHGGENPCPEDEWQHLLRREQGPAFIAHQRALAVVPPHTAQQRAARLLLAPMTLGQRRAFAQRLSEADWEACRALAARIKADHPDVALSLPGGTAYFWQEWETAVDTWPLALATVLGCVTGALFQAPWFSGVLVSTLGHALVWSMAYVVGGALAWQVWRPLVHRVRVLDESLAVRLPTRLCPTRLPLLPLRDLLPGAIMSVAISVQFGAVAGLVMVATLVVIGAGKRQARTGYKEWSTRHPRKTIGVWGLVTLLLTMMFAALKSFDSHYQVGRNQGLQQWTERVCSRMPRTAQPCQAPATQAQWYGQEAE</sequence>
<dbReference type="GO" id="GO:0004197">
    <property type="term" value="F:cysteine-type endopeptidase activity"/>
    <property type="evidence" value="ECO:0007669"/>
    <property type="project" value="InterPro"/>
</dbReference>
<accession>A0A8I1JBG1</accession>
<feature type="transmembrane region" description="Helical" evidence="2">
    <location>
        <begin position="457"/>
        <end position="474"/>
    </location>
</feature>
<feature type="transmembrane region" description="Helical" evidence="2">
    <location>
        <begin position="320"/>
        <end position="340"/>
    </location>
</feature>
<name>A0A8I1JBG1_9PSED</name>
<dbReference type="SMART" id="SM00271">
    <property type="entry name" value="DnaJ"/>
    <property type="match status" value="1"/>
</dbReference>
<evidence type="ECO:0000256" key="1">
    <source>
        <dbReference type="ARBA" id="ARBA00023186"/>
    </source>
</evidence>
<dbReference type="Gene3D" id="1.10.287.110">
    <property type="entry name" value="DnaJ domain"/>
    <property type="match status" value="1"/>
</dbReference>
<dbReference type="RefSeq" id="WP_169902606.1">
    <property type="nucleotide sequence ID" value="NZ_CAUQUF010000004.1"/>
</dbReference>
<keyword evidence="1" id="KW-0143">Chaperone</keyword>
<feature type="domain" description="Caspase family p10" evidence="4">
    <location>
        <begin position="159"/>
        <end position="192"/>
    </location>
</feature>
<dbReference type="GO" id="GO:0006508">
    <property type="term" value="P:proteolysis"/>
    <property type="evidence" value="ECO:0007669"/>
    <property type="project" value="InterPro"/>
</dbReference>